<evidence type="ECO:0000313" key="2">
    <source>
        <dbReference type="Proteomes" id="UP000267096"/>
    </source>
</evidence>
<dbReference type="Gene3D" id="3.40.710.10">
    <property type="entry name" value="DD-peptidase/beta-lactamase superfamily"/>
    <property type="match status" value="1"/>
</dbReference>
<dbReference type="AlphaFoldDB" id="A0A0M3JB06"/>
<sequence>MIREDVWQKISEPTQPTPVKDIVIDRQELRGNGFFYLRHPTRENSFLIAHGGHGGQMLVFDRQTKITIAILRNGLRKSVLAHPDTERIIHETFKLLDAEHKPLT</sequence>
<keyword evidence="2" id="KW-1185">Reference proteome</keyword>
<gene>
    <name evidence="1" type="ORF">ASIM_LOCUS4588</name>
</gene>
<dbReference type="SUPFAM" id="SSF56601">
    <property type="entry name" value="beta-lactamase/transpeptidase-like"/>
    <property type="match status" value="1"/>
</dbReference>
<dbReference type="InterPro" id="IPR012338">
    <property type="entry name" value="Beta-lactam/transpept-like"/>
</dbReference>
<evidence type="ECO:0000313" key="3">
    <source>
        <dbReference type="WBParaSite" id="ASIM_0000477901-mRNA-1"/>
    </source>
</evidence>
<reference evidence="1 2" key="2">
    <citation type="submission" date="2018-11" db="EMBL/GenBank/DDBJ databases">
        <authorList>
            <consortium name="Pathogen Informatics"/>
        </authorList>
    </citation>
    <scope>NUCLEOTIDE SEQUENCE [LARGE SCALE GENOMIC DNA]</scope>
</reference>
<accession>A0A0M3JB06</accession>
<name>A0A0M3JB06_ANISI</name>
<dbReference type="EMBL" id="UYRR01008119">
    <property type="protein sequence ID" value="VDK24118.1"/>
    <property type="molecule type" value="Genomic_DNA"/>
</dbReference>
<protein>
    <submittedName>
        <fullName evidence="3">Beta-lactamase domain-containing protein</fullName>
    </submittedName>
</protein>
<organism evidence="3">
    <name type="scientific">Anisakis simplex</name>
    <name type="common">Herring worm</name>
    <dbReference type="NCBI Taxonomy" id="6269"/>
    <lineage>
        <taxon>Eukaryota</taxon>
        <taxon>Metazoa</taxon>
        <taxon>Ecdysozoa</taxon>
        <taxon>Nematoda</taxon>
        <taxon>Chromadorea</taxon>
        <taxon>Rhabditida</taxon>
        <taxon>Spirurina</taxon>
        <taxon>Ascaridomorpha</taxon>
        <taxon>Ascaridoidea</taxon>
        <taxon>Anisakidae</taxon>
        <taxon>Anisakis</taxon>
        <taxon>Anisakis simplex complex</taxon>
    </lineage>
</organism>
<evidence type="ECO:0000313" key="1">
    <source>
        <dbReference type="EMBL" id="VDK24118.1"/>
    </source>
</evidence>
<dbReference type="Proteomes" id="UP000267096">
    <property type="component" value="Unassembled WGS sequence"/>
</dbReference>
<proteinExistence type="predicted"/>
<dbReference type="WBParaSite" id="ASIM_0000477901-mRNA-1">
    <property type="protein sequence ID" value="ASIM_0000477901-mRNA-1"/>
    <property type="gene ID" value="ASIM_0000477901"/>
</dbReference>
<reference evidence="3" key="1">
    <citation type="submission" date="2017-02" db="UniProtKB">
        <authorList>
            <consortium name="WormBaseParasite"/>
        </authorList>
    </citation>
    <scope>IDENTIFICATION</scope>
</reference>